<evidence type="ECO:0000256" key="6">
    <source>
        <dbReference type="ARBA" id="ARBA00023143"/>
    </source>
</evidence>
<organism evidence="10 11">
    <name type="scientific">Alkalihalobacillus trypoxylicola</name>
    <dbReference type="NCBI Taxonomy" id="519424"/>
    <lineage>
        <taxon>Bacteria</taxon>
        <taxon>Bacillati</taxon>
        <taxon>Bacillota</taxon>
        <taxon>Bacilli</taxon>
        <taxon>Bacillales</taxon>
        <taxon>Bacillaceae</taxon>
        <taxon>Alkalihalobacillus</taxon>
    </lineage>
</organism>
<accession>A0A162ETN8</accession>
<evidence type="ECO:0000256" key="2">
    <source>
        <dbReference type="ARBA" id="ARBA00004613"/>
    </source>
</evidence>
<evidence type="ECO:0000259" key="9">
    <source>
        <dbReference type="Pfam" id="PF22638"/>
    </source>
</evidence>
<dbReference type="Pfam" id="PF06429">
    <property type="entry name" value="Flg_bbr_C"/>
    <property type="match status" value="1"/>
</dbReference>
<evidence type="ECO:0000259" key="8">
    <source>
        <dbReference type="Pfam" id="PF06429"/>
    </source>
</evidence>
<dbReference type="GO" id="GO:0009424">
    <property type="term" value="C:bacterial-type flagellum hook"/>
    <property type="evidence" value="ECO:0007669"/>
    <property type="project" value="InterPro"/>
</dbReference>
<dbReference type="InterPro" id="IPR001444">
    <property type="entry name" value="Flag_bb_rod_N"/>
</dbReference>
<dbReference type="SUPFAM" id="SSF64518">
    <property type="entry name" value="Phase 1 flagellin"/>
    <property type="match status" value="1"/>
</dbReference>
<evidence type="ECO:0000313" key="10">
    <source>
        <dbReference type="EMBL" id="KYG33695.1"/>
    </source>
</evidence>
<keyword evidence="5" id="KW-0964">Secreted</keyword>
<dbReference type="InterPro" id="IPR010930">
    <property type="entry name" value="Flg_bb/hook_C_dom"/>
</dbReference>
<feature type="domain" description="Flagellar basal body rod protein N-terminal" evidence="7">
    <location>
        <begin position="8"/>
        <end position="38"/>
    </location>
</feature>
<dbReference type="Pfam" id="PF22638">
    <property type="entry name" value="FlgK_D1"/>
    <property type="match status" value="1"/>
</dbReference>
<dbReference type="NCBIfam" id="TIGR02492">
    <property type="entry name" value="flgK_ends"/>
    <property type="match status" value="1"/>
</dbReference>
<dbReference type="OrthoDB" id="9802553at2"/>
<comment type="caution">
    <text evidence="10">The sequence shown here is derived from an EMBL/GenBank/DDBJ whole genome shotgun (WGS) entry which is preliminary data.</text>
</comment>
<feature type="domain" description="Flagellar hook-associated protein FlgK helical" evidence="9">
    <location>
        <begin position="103"/>
        <end position="357"/>
    </location>
</feature>
<proteinExistence type="inferred from homology"/>
<keyword evidence="6" id="KW-0975">Bacterial flagellum</keyword>
<dbReference type="InterPro" id="IPR053927">
    <property type="entry name" value="FlgK_helical"/>
</dbReference>
<dbReference type="InterPro" id="IPR002371">
    <property type="entry name" value="FlgK"/>
</dbReference>
<dbReference type="AlphaFoldDB" id="A0A162ETN8"/>
<dbReference type="EMBL" id="LTAO01000005">
    <property type="protein sequence ID" value="KYG33695.1"/>
    <property type="molecule type" value="Genomic_DNA"/>
</dbReference>
<protein>
    <recommendedName>
        <fullName evidence="4">Flagellar hook-associated protein 1</fullName>
    </recommendedName>
</protein>
<dbReference type="PANTHER" id="PTHR30033">
    <property type="entry name" value="FLAGELLAR HOOK-ASSOCIATED PROTEIN 1"/>
    <property type="match status" value="1"/>
</dbReference>
<evidence type="ECO:0000256" key="5">
    <source>
        <dbReference type="ARBA" id="ARBA00022525"/>
    </source>
</evidence>
<dbReference type="STRING" id="519424.AZF04_15840"/>
<evidence type="ECO:0000313" key="11">
    <source>
        <dbReference type="Proteomes" id="UP000075806"/>
    </source>
</evidence>
<feature type="domain" description="Flagellar basal-body/hook protein C-terminal" evidence="8">
    <location>
        <begin position="497"/>
        <end position="535"/>
    </location>
</feature>
<dbReference type="GO" id="GO:0005576">
    <property type="term" value="C:extracellular region"/>
    <property type="evidence" value="ECO:0007669"/>
    <property type="project" value="UniProtKB-SubCell"/>
</dbReference>
<dbReference type="Proteomes" id="UP000075806">
    <property type="component" value="Unassembled WGS sequence"/>
</dbReference>
<reference evidence="10" key="1">
    <citation type="submission" date="2016-02" db="EMBL/GenBank/DDBJ databases">
        <title>Genome sequence of Bacillus trypoxylicola KCTC 13244(T).</title>
        <authorList>
            <person name="Jeong H."/>
            <person name="Park S.-H."/>
            <person name="Choi S.-K."/>
        </authorList>
    </citation>
    <scope>NUCLEOTIDE SEQUENCE [LARGE SCALE GENOMIC DNA]</scope>
    <source>
        <strain evidence="10">KCTC 13244</strain>
    </source>
</reference>
<evidence type="ECO:0000256" key="1">
    <source>
        <dbReference type="ARBA" id="ARBA00004365"/>
    </source>
</evidence>
<dbReference type="GO" id="GO:0044780">
    <property type="term" value="P:bacterial-type flagellum assembly"/>
    <property type="evidence" value="ECO:0007669"/>
    <property type="project" value="InterPro"/>
</dbReference>
<name>A0A162ETN8_9BACI</name>
<evidence type="ECO:0000256" key="4">
    <source>
        <dbReference type="ARBA" id="ARBA00016244"/>
    </source>
</evidence>
<dbReference type="GO" id="GO:0005198">
    <property type="term" value="F:structural molecule activity"/>
    <property type="evidence" value="ECO:0007669"/>
    <property type="project" value="InterPro"/>
</dbReference>
<dbReference type="Pfam" id="PF00460">
    <property type="entry name" value="Flg_bb_rod"/>
    <property type="match status" value="1"/>
</dbReference>
<dbReference type="PANTHER" id="PTHR30033:SF1">
    <property type="entry name" value="FLAGELLAR HOOK-ASSOCIATED PROTEIN 1"/>
    <property type="match status" value="1"/>
</dbReference>
<comment type="subcellular location">
    <subcellularLocation>
        <location evidence="1">Bacterial flagellum</location>
    </subcellularLocation>
    <subcellularLocation>
        <location evidence="2">Secreted</location>
    </subcellularLocation>
</comment>
<evidence type="ECO:0000259" key="7">
    <source>
        <dbReference type="Pfam" id="PF00460"/>
    </source>
</evidence>
<evidence type="ECO:0000256" key="3">
    <source>
        <dbReference type="ARBA" id="ARBA00009677"/>
    </source>
</evidence>
<sequence length="542" mass="60386">MLSTFQGLETARRALMTQQQALYTTGHNLANANTAGYTRQRVNFATTEAFPSAGMNSPYIPGYIGTGVKAGSIQRVRDSFLDVQFRNENNKSGYWNERYLAFEKMESIMNEPSEHNLNKQLDNFWSSFQDLMANPAEAGERTVVREQGQALADTFNYIYSSLTQIRDDYENQMEVSMKDLNSLFSQLNNVNKQIREAEPHGYVTNDLYDEQDRLLDQISQHVKISTERVESSGQPNAVAEGAVTVYIVGANGEKMQVIDGANSDSRQEISYEFNDDGFVSGINIGDTFVEYGDMPSGAIKGLAEAFGFRDGEGIYPEMLASLDEMVTQFATRLNEIHQLGFTLPDVNGDVEQGGLFFEFDPSNPAATLKVSNEIIENLDKIAAAGVNKDALVDKEEYERLYNEALETGNFDELIEFLGDDNQFIVGAPKAFPGDAKNAGLLADVKKMMLNFTGKSATVESFYQSLIGKMAVDTKESQNMLDNSTRLKLNVDYNRQSVSNVSLDEEMTMLIQFQHAYNAAARNITVVDEMLDIIVNRMGLVGR</sequence>
<comment type="similarity">
    <text evidence="3">Belongs to the flagella basal body rod proteins family.</text>
</comment>
<dbReference type="RefSeq" id="WP_061947757.1">
    <property type="nucleotide sequence ID" value="NZ_LTAO01000005.1"/>
</dbReference>
<gene>
    <name evidence="10" type="ORF">AZF04_15840</name>
</gene>
<keyword evidence="11" id="KW-1185">Reference proteome</keyword>